<organism evidence="1 2">
    <name type="scientific">Candidatus Marsarchaeota G2 archaeon BE_D</name>
    <dbReference type="NCBI Taxonomy" id="1978158"/>
    <lineage>
        <taxon>Archaea</taxon>
        <taxon>Candidatus Marsarchaeota</taxon>
        <taxon>Candidatus Marsarchaeota group 2</taxon>
    </lineage>
</organism>
<sequence length="33" mass="3892">MKCQKCGFREDRDNIPLYWAINRLPAPRRGEAS</sequence>
<evidence type="ECO:0000313" key="2">
    <source>
        <dbReference type="Proteomes" id="UP000242015"/>
    </source>
</evidence>
<evidence type="ECO:0000313" key="1">
    <source>
        <dbReference type="EMBL" id="PSO07079.1"/>
    </source>
</evidence>
<gene>
    <name evidence="1" type="ORF">B9Q04_12795</name>
</gene>
<protein>
    <submittedName>
        <fullName evidence="1">Uncharacterized protein</fullName>
    </submittedName>
</protein>
<dbReference type="EMBL" id="NEXF01000331">
    <property type="protein sequence ID" value="PSO07079.1"/>
    <property type="molecule type" value="Genomic_DNA"/>
</dbReference>
<accession>A0A2R6C855</accession>
<proteinExistence type="predicted"/>
<dbReference type="Proteomes" id="UP000242015">
    <property type="component" value="Unassembled WGS sequence"/>
</dbReference>
<reference evidence="1 2" key="1">
    <citation type="submission" date="2017-04" db="EMBL/GenBank/DDBJ databases">
        <title>Novel microbial lineages endemic to geothermal iron-oxide mats fill important gaps in the evolutionary history of Archaea.</title>
        <authorList>
            <person name="Jay Z.J."/>
            <person name="Beam J.P."/>
            <person name="Dlakic M."/>
            <person name="Rusch D.B."/>
            <person name="Kozubal M.A."/>
            <person name="Inskeep W.P."/>
        </authorList>
    </citation>
    <scope>NUCLEOTIDE SEQUENCE [LARGE SCALE GENOMIC DNA]</scope>
    <source>
        <strain evidence="1">BE_D</strain>
    </source>
</reference>
<name>A0A2R6C855_9ARCH</name>
<comment type="caution">
    <text evidence="1">The sequence shown here is derived from an EMBL/GenBank/DDBJ whole genome shotgun (WGS) entry which is preliminary data.</text>
</comment>
<dbReference type="AlphaFoldDB" id="A0A2R6C855"/>